<feature type="chain" id="PRO_5038874974" evidence="1">
    <location>
        <begin position="27"/>
        <end position="304"/>
    </location>
</feature>
<evidence type="ECO:0000256" key="1">
    <source>
        <dbReference type="SAM" id="SignalP"/>
    </source>
</evidence>
<dbReference type="RefSeq" id="WP_165111843.1">
    <property type="nucleotide sequence ID" value="NZ_JAALAA010000012.1"/>
</dbReference>
<proteinExistence type="predicted"/>
<comment type="caution">
    <text evidence="2">The sequence shown here is derived from an EMBL/GenBank/DDBJ whole genome shotgun (WGS) entry which is preliminary data.</text>
</comment>
<accession>A0A6M1R5Z3</accession>
<dbReference type="AlphaFoldDB" id="A0A6M1R5Z3"/>
<evidence type="ECO:0000313" key="2">
    <source>
        <dbReference type="EMBL" id="NGN94121.1"/>
    </source>
</evidence>
<organism evidence="2 3">
    <name type="scientific">Nocardioides turkmenicus</name>
    <dbReference type="NCBI Taxonomy" id="2711220"/>
    <lineage>
        <taxon>Bacteria</taxon>
        <taxon>Bacillati</taxon>
        <taxon>Actinomycetota</taxon>
        <taxon>Actinomycetes</taxon>
        <taxon>Propionibacteriales</taxon>
        <taxon>Nocardioidaceae</taxon>
        <taxon>Nocardioides</taxon>
    </lineage>
</organism>
<keyword evidence="1" id="KW-0732">Signal</keyword>
<sequence>MKPLTFRTSLAAAASALLAGSLSVLGPGASPAAAAGEVRCNARVTGKADGYIRTRVIEDDVVTSGSRSPSTFTWAPRAWIPTAELGGSTYHEVVNVVPTSDGRSRVVTVGHDSTQSVMTYFSSTAMERANGTLVTDWNPREVAGGSTDHLYTISPNGTLKQFDIVRKSGVGTTLGPSIELPITMPSTTTMAGTSAERNGVTYNILYAINPTAGKLEQIVVRPDRPGEAKKYTVRGIGTGWEYMSVGWCFDDDGPVQAKNIIVINPTTGIARSIRQSSAIDHSTTFTSPVRVGTDGTWKWTGISS</sequence>
<protein>
    <submittedName>
        <fullName evidence="2">Uncharacterized protein</fullName>
    </submittedName>
</protein>
<feature type="signal peptide" evidence="1">
    <location>
        <begin position="1"/>
        <end position="26"/>
    </location>
</feature>
<keyword evidence="3" id="KW-1185">Reference proteome</keyword>
<evidence type="ECO:0000313" key="3">
    <source>
        <dbReference type="Proteomes" id="UP000483261"/>
    </source>
</evidence>
<gene>
    <name evidence="2" type="ORF">G5C66_15395</name>
</gene>
<reference evidence="2 3" key="1">
    <citation type="submission" date="2020-02" db="EMBL/GenBank/DDBJ databases">
        <title>Whole-genome analyses of novel actinobacteria.</title>
        <authorList>
            <person name="Sahin N."/>
        </authorList>
    </citation>
    <scope>NUCLEOTIDE SEQUENCE [LARGE SCALE GENOMIC DNA]</scope>
    <source>
        <strain evidence="2 3">KC13</strain>
    </source>
</reference>
<dbReference type="Proteomes" id="UP000483261">
    <property type="component" value="Unassembled WGS sequence"/>
</dbReference>
<name>A0A6M1R5Z3_9ACTN</name>
<dbReference type="EMBL" id="JAALAA010000012">
    <property type="protein sequence ID" value="NGN94121.1"/>
    <property type="molecule type" value="Genomic_DNA"/>
</dbReference>